<evidence type="ECO:0000256" key="1">
    <source>
        <dbReference type="SAM" id="MobiDB-lite"/>
    </source>
</evidence>
<accession>A0A8H6WRV6</accession>
<feature type="region of interest" description="Disordered" evidence="1">
    <location>
        <begin position="26"/>
        <end position="118"/>
    </location>
</feature>
<keyword evidence="3" id="KW-1185">Reference proteome</keyword>
<dbReference type="AlphaFoldDB" id="A0A8H6WRV6"/>
<gene>
    <name evidence="2" type="ORF">MSAN_02473500</name>
</gene>
<sequence>MPRRCCKTRPHSAAQQNRILFASHNQASRWHRKSHHGRRQLPPHQPSHSITRTIPSVPEAGRRPPPGNARSSSSSPHLTSATGPVQPPYEPSPALMGALRERERERERKGDRERERARVSTALAALIARVAAPPPSSASSQGQKQQGACAFYGQLHASFGPLSEASRRWLLPTMRMVHLC</sequence>
<protein>
    <submittedName>
        <fullName evidence="2">Uncharacterized protein</fullName>
    </submittedName>
</protein>
<proteinExistence type="predicted"/>
<reference evidence="2" key="1">
    <citation type="submission" date="2020-05" db="EMBL/GenBank/DDBJ databases">
        <title>Mycena genomes resolve the evolution of fungal bioluminescence.</title>
        <authorList>
            <person name="Tsai I.J."/>
        </authorList>
    </citation>
    <scope>NUCLEOTIDE SEQUENCE</scope>
    <source>
        <strain evidence="2">160909Yilan</strain>
    </source>
</reference>
<feature type="compositionally biased region" description="Basic and acidic residues" evidence="1">
    <location>
        <begin position="99"/>
        <end position="118"/>
    </location>
</feature>
<comment type="caution">
    <text evidence="2">The sequence shown here is derived from an EMBL/GenBank/DDBJ whole genome shotgun (WGS) entry which is preliminary data.</text>
</comment>
<feature type="compositionally biased region" description="Basic residues" evidence="1">
    <location>
        <begin position="29"/>
        <end position="41"/>
    </location>
</feature>
<evidence type="ECO:0000313" key="3">
    <source>
        <dbReference type="Proteomes" id="UP000623467"/>
    </source>
</evidence>
<dbReference type="Proteomes" id="UP000623467">
    <property type="component" value="Unassembled WGS sequence"/>
</dbReference>
<dbReference type="EMBL" id="JACAZH010000072">
    <property type="protein sequence ID" value="KAF7328649.1"/>
    <property type="molecule type" value="Genomic_DNA"/>
</dbReference>
<name>A0A8H6WRV6_9AGAR</name>
<organism evidence="2 3">
    <name type="scientific">Mycena sanguinolenta</name>
    <dbReference type="NCBI Taxonomy" id="230812"/>
    <lineage>
        <taxon>Eukaryota</taxon>
        <taxon>Fungi</taxon>
        <taxon>Dikarya</taxon>
        <taxon>Basidiomycota</taxon>
        <taxon>Agaricomycotina</taxon>
        <taxon>Agaricomycetes</taxon>
        <taxon>Agaricomycetidae</taxon>
        <taxon>Agaricales</taxon>
        <taxon>Marasmiineae</taxon>
        <taxon>Mycenaceae</taxon>
        <taxon>Mycena</taxon>
    </lineage>
</organism>
<evidence type="ECO:0000313" key="2">
    <source>
        <dbReference type="EMBL" id="KAF7328649.1"/>
    </source>
</evidence>